<gene>
    <name evidence="2" type="ORF">M6B38_165615</name>
</gene>
<comment type="caution">
    <text evidence="2">The sequence shown here is derived from an EMBL/GenBank/DDBJ whole genome shotgun (WGS) entry which is preliminary data.</text>
</comment>
<organism evidence="2 3">
    <name type="scientific">Iris pallida</name>
    <name type="common">Sweet iris</name>
    <dbReference type="NCBI Taxonomy" id="29817"/>
    <lineage>
        <taxon>Eukaryota</taxon>
        <taxon>Viridiplantae</taxon>
        <taxon>Streptophyta</taxon>
        <taxon>Embryophyta</taxon>
        <taxon>Tracheophyta</taxon>
        <taxon>Spermatophyta</taxon>
        <taxon>Magnoliopsida</taxon>
        <taxon>Liliopsida</taxon>
        <taxon>Asparagales</taxon>
        <taxon>Iridaceae</taxon>
        <taxon>Iridoideae</taxon>
        <taxon>Irideae</taxon>
        <taxon>Iris</taxon>
    </lineage>
</organism>
<dbReference type="Gene3D" id="2.40.30.10">
    <property type="entry name" value="Translation factors"/>
    <property type="match status" value="1"/>
</dbReference>
<dbReference type="AlphaFoldDB" id="A0AAX6EXZ0"/>
<protein>
    <submittedName>
        <fullName evidence="2">Fruit protein pKIWI502</fullName>
    </submittedName>
</protein>
<sequence length="107" mass="11606">MTLLPGRRPLLTHISPASIEPSFFHIVLDVSDSLDLATAFTSPGQYVQLRFPTTTMKPSFLAIAFPLSLATSEGRFKFHVKKVVGSTTVALCELERGDMVEVVGVIG</sequence>
<dbReference type="Proteomes" id="UP001140949">
    <property type="component" value="Unassembled WGS sequence"/>
</dbReference>
<proteinExistence type="predicted"/>
<dbReference type="EMBL" id="JANAVB010033219">
    <property type="protein sequence ID" value="KAJ6808788.1"/>
    <property type="molecule type" value="Genomic_DNA"/>
</dbReference>
<dbReference type="InterPro" id="IPR017938">
    <property type="entry name" value="Riboflavin_synthase-like_b-brl"/>
</dbReference>
<feature type="domain" description="FAD-binding FR-type" evidence="1">
    <location>
        <begin position="1"/>
        <end position="107"/>
    </location>
</feature>
<reference evidence="2" key="1">
    <citation type="journal article" date="2023" name="GigaByte">
        <title>Genome assembly of the bearded iris, Iris pallida Lam.</title>
        <authorList>
            <person name="Bruccoleri R.E."/>
            <person name="Oakeley E.J."/>
            <person name="Faust A.M.E."/>
            <person name="Altorfer M."/>
            <person name="Dessus-Babus S."/>
            <person name="Burckhardt D."/>
            <person name="Oertli M."/>
            <person name="Naumann U."/>
            <person name="Petersen F."/>
            <person name="Wong J."/>
        </authorList>
    </citation>
    <scope>NUCLEOTIDE SEQUENCE</scope>
    <source>
        <strain evidence="2">GSM-AAB239-AS_SAM_17_03QT</strain>
    </source>
</reference>
<dbReference type="SUPFAM" id="SSF63380">
    <property type="entry name" value="Riboflavin synthase domain-like"/>
    <property type="match status" value="1"/>
</dbReference>
<keyword evidence="3" id="KW-1185">Reference proteome</keyword>
<evidence type="ECO:0000313" key="2">
    <source>
        <dbReference type="EMBL" id="KAJ6808788.1"/>
    </source>
</evidence>
<evidence type="ECO:0000313" key="3">
    <source>
        <dbReference type="Proteomes" id="UP001140949"/>
    </source>
</evidence>
<dbReference type="InterPro" id="IPR017927">
    <property type="entry name" value="FAD-bd_FR_type"/>
</dbReference>
<reference evidence="2" key="2">
    <citation type="submission" date="2023-04" db="EMBL/GenBank/DDBJ databases">
        <authorList>
            <person name="Bruccoleri R.E."/>
            <person name="Oakeley E.J."/>
            <person name="Faust A.-M."/>
            <person name="Dessus-Babus S."/>
            <person name="Altorfer M."/>
            <person name="Burckhardt D."/>
            <person name="Oertli M."/>
            <person name="Naumann U."/>
            <person name="Petersen F."/>
            <person name="Wong J."/>
        </authorList>
    </citation>
    <scope>NUCLEOTIDE SEQUENCE</scope>
    <source>
        <strain evidence="2">GSM-AAB239-AS_SAM_17_03QT</strain>
        <tissue evidence="2">Leaf</tissue>
    </source>
</reference>
<dbReference type="PROSITE" id="PS51384">
    <property type="entry name" value="FAD_FR"/>
    <property type="match status" value="1"/>
</dbReference>
<dbReference type="PANTHER" id="PTHR47215">
    <property type="match status" value="1"/>
</dbReference>
<evidence type="ECO:0000259" key="1">
    <source>
        <dbReference type="PROSITE" id="PS51384"/>
    </source>
</evidence>
<dbReference type="GO" id="GO:0016491">
    <property type="term" value="F:oxidoreductase activity"/>
    <property type="evidence" value="ECO:0007669"/>
    <property type="project" value="InterPro"/>
</dbReference>
<name>A0AAX6EXZ0_IRIPA</name>
<dbReference type="PANTHER" id="PTHR47215:SF1">
    <property type="entry name" value="F9L1.8 PROTEIN"/>
    <property type="match status" value="1"/>
</dbReference>
<accession>A0AAX6EXZ0</accession>